<dbReference type="SUPFAM" id="SSF55729">
    <property type="entry name" value="Acyl-CoA N-acyltransferases (Nat)"/>
    <property type="match status" value="1"/>
</dbReference>
<evidence type="ECO:0000259" key="1">
    <source>
        <dbReference type="PROSITE" id="PS51186"/>
    </source>
</evidence>
<sequence>MTSKPGSPFPSGFVITTPRLRITPLDPTNEAHCTFLAHLWNTDLFFRSCGRTSVLDTRSASDFITTRVLADYARNKHGMFLVSLQEQDPMSLQPIPIGTVSLLKGAPPNRHYLAPDIGYAILPEMNGKGYATEAAKELIEWAKAELGITGVFGFCDARNLHSRRVLEKIGMEFRGIAALEMFGGAVSAVCTLPGMSEDLSVYGLTEDIRKE</sequence>
<dbReference type="PANTHER" id="PTHR43792:SF16">
    <property type="entry name" value="N-ACETYLTRANSFERASE DOMAIN-CONTAINING PROTEIN"/>
    <property type="match status" value="1"/>
</dbReference>
<name>A0AAD6D0G5_9EURO</name>
<proteinExistence type="predicted"/>
<dbReference type="Gene3D" id="3.40.630.30">
    <property type="match status" value="1"/>
</dbReference>
<dbReference type="PANTHER" id="PTHR43792">
    <property type="entry name" value="GNAT FAMILY, PUTATIVE (AFU_ORTHOLOGUE AFUA_3G00765)-RELATED-RELATED"/>
    <property type="match status" value="1"/>
</dbReference>
<dbReference type="Pfam" id="PF13302">
    <property type="entry name" value="Acetyltransf_3"/>
    <property type="match status" value="1"/>
</dbReference>
<evidence type="ECO:0000313" key="2">
    <source>
        <dbReference type="EMBL" id="KAJ5546757.1"/>
    </source>
</evidence>
<protein>
    <recommendedName>
        <fullName evidence="1">N-acetyltransferase domain-containing protein</fullName>
    </recommendedName>
</protein>
<dbReference type="AlphaFoldDB" id="A0AAD6D0G5"/>
<keyword evidence="3" id="KW-1185">Reference proteome</keyword>
<evidence type="ECO:0000313" key="3">
    <source>
        <dbReference type="Proteomes" id="UP001220324"/>
    </source>
</evidence>
<reference evidence="2 3" key="1">
    <citation type="journal article" date="2023" name="IMA Fungus">
        <title>Comparative genomic study of the Penicillium genus elucidates a diverse pangenome and 15 lateral gene transfer events.</title>
        <authorList>
            <person name="Petersen C."/>
            <person name="Sorensen T."/>
            <person name="Nielsen M.R."/>
            <person name="Sondergaard T.E."/>
            <person name="Sorensen J.L."/>
            <person name="Fitzpatrick D.A."/>
            <person name="Frisvad J.C."/>
            <person name="Nielsen K.L."/>
        </authorList>
    </citation>
    <scope>NUCLEOTIDE SEQUENCE [LARGE SCALE GENOMIC DNA]</scope>
    <source>
        <strain evidence="2 3">IBT 35679</strain>
    </source>
</reference>
<dbReference type="InterPro" id="IPR016181">
    <property type="entry name" value="Acyl_CoA_acyltransferase"/>
</dbReference>
<gene>
    <name evidence="2" type="ORF">N7494_004342</name>
</gene>
<dbReference type="GO" id="GO:0016747">
    <property type="term" value="F:acyltransferase activity, transferring groups other than amino-acyl groups"/>
    <property type="evidence" value="ECO:0007669"/>
    <property type="project" value="InterPro"/>
</dbReference>
<dbReference type="EMBL" id="JAQIZZ010000003">
    <property type="protein sequence ID" value="KAJ5546757.1"/>
    <property type="molecule type" value="Genomic_DNA"/>
</dbReference>
<dbReference type="CDD" id="cd04301">
    <property type="entry name" value="NAT_SF"/>
    <property type="match status" value="1"/>
</dbReference>
<dbReference type="InterPro" id="IPR051531">
    <property type="entry name" value="N-acetyltransferase"/>
</dbReference>
<dbReference type="PROSITE" id="PS51186">
    <property type="entry name" value="GNAT"/>
    <property type="match status" value="1"/>
</dbReference>
<accession>A0AAD6D0G5</accession>
<dbReference type="Proteomes" id="UP001220324">
    <property type="component" value="Unassembled WGS sequence"/>
</dbReference>
<comment type="caution">
    <text evidence="2">The sequence shown here is derived from an EMBL/GenBank/DDBJ whole genome shotgun (WGS) entry which is preliminary data.</text>
</comment>
<dbReference type="InterPro" id="IPR000182">
    <property type="entry name" value="GNAT_dom"/>
</dbReference>
<organism evidence="2 3">
    <name type="scientific">Penicillium frequentans</name>
    <dbReference type="NCBI Taxonomy" id="3151616"/>
    <lineage>
        <taxon>Eukaryota</taxon>
        <taxon>Fungi</taxon>
        <taxon>Dikarya</taxon>
        <taxon>Ascomycota</taxon>
        <taxon>Pezizomycotina</taxon>
        <taxon>Eurotiomycetes</taxon>
        <taxon>Eurotiomycetidae</taxon>
        <taxon>Eurotiales</taxon>
        <taxon>Aspergillaceae</taxon>
        <taxon>Penicillium</taxon>
    </lineage>
</organism>
<feature type="domain" description="N-acetyltransferase" evidence="1">
    <location>
        <begin position="96"/>
        <end position="193"/>
    </location>
</feature>